<dbReference type="OrthoDB" id="20837at2"/>
<accession>A0A0W0UBG8</accession>
<dbReference type="PATRIC" id="fig|453.4.peg.25"/>
<dbReference type="InterPro" id="IPR036188">
    <property type="entry name" value="FAD/NAD-bd_sf"/>
</dbReference>
<sequence length="424" mass="48506">MKIAIIGSGISGLTCAYYLKKEGYDPYIFEANTYVGGHTHTVELQTESGLCPIDTGFIVFNDKTYPNFVKLLRELDVASQMTDMSFSVFDPQSLFQYSGGSLNSLFAARKNLLSYKFYRLISEIYRFQLAAKKLLARNEKNLILSEFIGQYGFHADLTNLYLYPLISALWSTPLNLVEQMPAYFVANFFYNHALLQMIPSLPWKVIKGGSHSYVKALIKRFEDNIYLNTAIEWVKPKPEGGYYLSSKKEEIGHFEKVIIATHSDEALAMLACPDQLTVEILSQFTYQHNEVILHTDTSVLPSNHRAWASWNYLLVDQNVRHAVLNYYMNRLQNLSTKEHYCVSLNARDFINPEKIIQSYNYAHPQYTLHSLSAQSRQKELNSNGSLYFCGAYWGFGFHEDGVKSALTVCEQILSEENHEHINSA</sequence>
<proteinExistence type="predicted"/>
<gene>
    <name evidence="3" type="primary">pds</name>
    <name evidence="2" type="ORF">Lfee_0021</name>
    <name evidence="3" type="ORF">NCTC12022_01801</name>
</gene>
<dbReference type="PANTHER" id="PTHR42923:SF17">
    <property type="entry name" value="AMINE OXIDASE DOMAIN-CONTAINING PROTEIN"/>
    <property type="match status" value="1"/>
</dbReference>
<keyword evidence="4" id="KW-1185">Reference proteome</keyword>
<dbReference type="AlphaFoldDB" id="A0A0W0UBG8"/>
<dbReference type="PANTHER" id="PTHR42923">
    <property type="entry name" value="PROTOPORPHYRINOGEN OXIDASE"/>
    <property type="match status" value="1"/>
</dbReference>
<dbReference type="InterPro" id="IPR002937">
    <property type="entry name" value="Amino_oxidase"/>
</dbReference>
<evidence type="ECO:0000313" key="3">
    <source>
        <dbReference type="EMBL" id="SPX61063.1"/>
    </source>
</evidence>
<dbReference type="Proteomes" id="UP000054698">
    <property type="component" value="Unassembled WGS sequence"/>
</dbReference>
<keyword evidence="3" id="KW-0560">Oxidoreductase</keyword>
<dbReference type="RefSeq" id="WP_058443245.1">
    <property type="nucleotide sequence ID" value="NZ_CAAAHT010000043.1"/>
</dbReference>
<evidence type="ECO:0000259" key="1">
    <source>
        <dbReference type="Pfam" id="PF01593"/>
    </source>
</evidence>
<dbReference type="GO" id="GO:0016491">
    <property type="term" value="F:oxidoreductase activity"/>
    <property type="evidence" value="ECO:0007669"/>
    <property type="project" value="UniProtKB-KW"/>
</dbReference>
<name>A0A0W0UBG8_9GAMM</name>
<protein>
    <submittedName>
        <fullName evidence="2">Flavin containing amine oxidoreductase</fullName>
        <ecNumber evidence="3">1.3.5.5</ecNumber>
    </submittedName>
</protein>
<organism evidence="2 4">
    <name type="scientific">Legionella feeleii</name>
    <dbReference type="NCBI Taxonomy" id="453"/>
    <lineage>
        <taxon>Bacteria</taxon>
        <taxon>Pseudomonadati</taxon>
        <taxon>Pseudomonadota</taxon>
        <taxon>Gammaproteobacteria</taxon>
        <taxon>Legionellales</taxon>
        <taxon>Legionellaceae</taxon>
        <taxon>Legionella</taxon>
    </lineage>
</organism>
<reference evidence="2 4" key="1">
    <citation type="submission" date="2015-11" db="EMBL/GenBank/DDBJ databases">
        <title>Genomic analysis of 38 Legionella species identifies large and diverse effector repertoires.</title>
        <authorList>
            <person name="Burstein D."/>
            <person name="Amaro F."/>
            <person name="Zusman T."/>
            <person name="Lifshitz Z."/>
            <person name="Cohen O."/>
            <person name="Gilbert J.A."/>
            <person name="Pupko T."/>
            <person name="Shuman H.A."/>
            <person name="Segal G."/>
        </authorList>
    </citation>
    <scope>NUCLEOTIDE SEQUENCE [LARGE SCALE GENOMIC DNA]</scope>
    <source>
        <strain evidence="2 4">WO-44C</strain>
    </source>
</reference>
<dbReference type="STRING" id="453.Lfee_0021"/>
<feature type="domain" description="Amine oxidase" evidence="1">
    <location>
        <begin position="10"/>
        <end position="413"/>
    </location>
</feature>
<reference evidence="3 5" key="2">
    <citation type="submission" date="2018-06" db="EMBL/GenBank/DDBJ databases">
        <authorList>
            <consortium name="Pathogen Informatics"/>
            <person name="Doyle S."/>
        </authorList>
    </citation>
    <scope>NUCLEOTIDE SEQUENCE [LARGE SCALE GENOMIC DNA]</scope>
    <source>
        <strain evidence="3 5">NCTC12022</strain>
    </source>
</reference>
<evidence type="ECO:0000313" key="4">
    <source>
        <dbReference type="Proteomes" id="UP000054698"/>
    </source>
</evidence>
<dbReference type="InterPro" id="IPR050464">
    <property type="entry name" value="Zeta_carotene_desat/Oxidored"/>
</dbReference>
<dbReference type="SUPFAM" id="SSF51905">
    <property type="entry name" value="FAD/NAD(P)-binding domain"/>
    <property type="match status" value="1"/>
</dbReference>
<evidence type="ECO:0000313" key="2">
    <source>
        <dbReference type="EMBL" id="KTD05185.1"/>
    </source>
</evidence>
<evidence type="ECO:0000313" key="5">
    <source>
        <dbReference type="Proteomes" id="UP000251942"/>
    </source>
</evidence>
<dbReference type="EC" id="1.3.5.5" evidence="3"/>
<dbReference type="Proteomes" id="UP000251942">
    <property type="component" value="Unassembled WGS sequence"/>
</dbReference>
<dbReference type="EMBL" id="LNYB01000002">
    <property type="protein sequence ID" value="KTD05185.1"/>
    <property type="molecule type" value="Genomic_DNA"/>
</dbReference>
<dbReference type="Gene3D" id="3.50.50.60">
    <property type="entry name" value="FAD/NAD(P)-binding domain"/>
    <property type="match status" value="1"/>
</dbReference>
<dbReference type="Pfam" id="PF01593">
    <property type="entry name" value="Amino_oxidase"/>
    <property type="match status" value="1"/>
</dbReference>
<dbReference type="EMBL" id="UASS01000015">
    <property type="protein sequence ID" value="SPX61063.1"/>
    <property type="molecule type" value="Genomic_DNA"/>
</dbReference>